<sequence>MATEYDFIVVGGGTAGCVVAGRLAENPDVKILVIEAGITNPGDVDAITTPARAFELRDSKYDWSYKTTMIDRPEYTRIEKPNTRGKALGGSSCLNYYTWIPGSAATFDEWADFGGDEWTWKTLQPYFYKPATYHDDAGLHRPELKYIGQSGPIPVSHADLIPEMAPFRDALTKAWVSKGEPLTDDVHNGTMRGLWKSLNSIHAGKRSSSWLYLVDKPNVTVLGHTIASRLVFSSGGGSTPKATGITALLPDNTPVTFTARRELILSLGVFETPKLLLLSGIGPGPAGTFLPSPHVGRNLLDHPILPHVFKLRPGHGLDPTLLHAGPLRDAAVSQYRWKGTGALASGLLELVGLPRIDDRLAKIPAYTAAKAANGGRCPFGPQGQPHFEIDFVPMFSDAFQWHIPAPEGDGGEYMTVIVDLLRPLSKSGTVDLVDGDARTAPRVNLNFFSDGLDLVAMREGVRWVDELLMEGEGMRDVVVGDYPWRMPRAGDEAMEKMVLERSQTGFHPCGSARMGKDIEHGVVDGKLRVHGVENLRIIDASVIPVIPDCRIQNSVYMIGEKGADLIKAAYPDLYA</sequence>
<evidence type="ECO:0000256" key="2">
    <source>
        <dbReference type="ARBA" id="ARBA00010790"/>
    </source>
</evidence>
<dbReference type="PANTHER" id="PTHR11552:SF147">
    <property type="entry name" value="CHOLINE DEHYDROGENASE, MITOCHONDRIAL"/>
    <property type="match status" value="1"/>
</dbReference>
<dbReference type="PIRSF" id="PIRSF000137">
    <property type="entry name" value="Alcohol_oxidase"/>
    <property type="match status" value="1"/>
</dbReference>
<evidence type="ECO:0000256" key="5">
    <source>
        <dbReference type="RuleBase" id="RU003968"/>
    </source>
</evidence>
<comment type="caution">
    <text evidence="7">The sequence shown here is derived from an EMBL/GenBank/DDBJ whole genome shotgun (WGS) entry which is preliminary data.</text>
</comment>
<evidence type="ECO:0000259" key="6">
    <source>
        <dbReference type="PROSITE" id="PS00623"/>
    </source>
</evidence>
<dbReference type="PANTHER" id="PTHR11552">
    <property type="entry name" value="GLUCOSE-METHANOL-CHOLINE GMC OXIDOREDUCTASE"/>
    <property type="match status" value="1"/>
</dbReference>
<keyword evidence="8" id="KW-1185">Reference proteome</keyword>
<name>A0AA40K9G0_9PEZI</name>
<reference evidence="7" key="1">
    <citation type="submission" date="2023-06" db="EMBL/GenBank/DDBJ databases">
        <title>Genome-scale phylogeny and comparative genomics of the fungal order Sordariales.</title>
        <authorList>
            <consortium name="Lawrence Berkeley National Laboratory"/>
            <person name="Hensen N."/>
            <person name="Bonometti L."/>
            <person name="Westerberg I."/>
            <person name="Brannstrom I.O."/>
            <person name="Guillou S."/>
            <person name="Cros-Aarteil S."/>
            <person name="Calhoun S."/>
            <person name="Haridas S."/>
            <person name="Kuo A."/>
            <person name="Mondo S."/>
            <person name="Pangilinan J."/>
            <person name="Riley R."/>
            <person name="LaButti K."/>
            <person name="Andreopoulos B."/>
            <person name="Lipzen A."/>
            <person name="Chen C."/>
            <person name="Yanf M."/>
            <person name="Daum C."/>
            <person name="Ng V."/>
            <person name="Clum A."/>
            <person name="Steindorff A."/>
            <person name="Ohm R."/>
            <person name="Martin F."/>
            <person name="Silar P."/>
            <person name="Natvig D."/>
            <person name="Lalanne C."/>
            <person name="Gautier V."/>
            <person name="Ament-velasquez S.L."/>
            <person name="Kruys A."/>
            <person name="Hutchinson M.I."/>
            <person name="Powell A.J."/>
            <person name="Barry K."/>
            <person name="Miller A.N."/>
            <person name="Grigoriev I.V."/>
            <person name="Debuchy R."/>
            <person name="Gladieux P."/>
            <person name="Thoren M.H."/>
            <person name="Johannesson H."/>
        </authorList>
    </citation>
    <scope>NUCLEOTIDE SEQUENCE</scope>
    <source>
        <strain evidence="7">SMH3187-1</strain>
    </source>
</reference>
<protein>
    <recommendedName>
        <fullName evidence="6">Glucose-methanol-choline oxidoreductase N-terminal domain-containing protein</fullName>
    </recommendedName>
</protein>
<dbReference type="Gene3D" id="3.30.560.10">
    <property type="entry name" value="Glucose Oxidase, domain 3"/>
    <property type="match status" value="1"/>
</dbReference>
<dbReference type="InterPro" id="IPR036188">
    <property type="entry name" value="FAD/NAD-bd_sf"/>
</dbReference>
<comment type="cofactor">
    <cofactor evidence="1">
        <name>FAD</name>
        <dbReference type="ChEBI" id="CHEBI:57692"/>
    </cofactor>
</comment>
<accession>A0AA40K9G0</accession>
<dbReference type="Pfam" id="PF00732">
    <property type="entry name" value="GMC_oxred_N"/>
    <property type="match status" value="1"/>
</dbReference>
<dbReference type="InterPro" id="IPR000172">
    <property type="entry name" value="GMC_OxRdtase_N"/>
</dbReference>
<organism evidence="7 8">
    <name type="scientific">Schizothecium vesticola</name>
    <dbReference type="NCBI Taxonomy" id="314040"/>
    <lineage>
        <taxon>Eukaryota</taxon>
        <taxon>Fungi</taxon>
        <taxon>Dikarya</taxon>
        <taxon>Ascomycota</taxon>
        <taxon>Pezizomycotina</taxon>
        <taxon>Sordariomycetes</taxon>
        <taxon>Sordariomycetidae</taxon>
        <taxon>Sordariales</taxon>
        <taxon>Schizotheciaceae</taxon>
        <taxon>Schizothecium</taxon>
    </lineage>
</organism>
<dbReference type="AlphaFoldDB" id="A0AA40K9G0"/>
<dbReference type="SUPFAM" id="SSF54373">
    <property type="entry name" value="FAD-linked reductases, C-terminal domain"/>
    <property type="match status" value="1"/>
</dbReference>
<dbReference type="Proteomes" id="UP001172155">
    <property type="component" value="Unassembled WGS sequence"/>
</dbReference>
<dbReference type="GO" id="GO:0050660">
    <property type="term" value="F:flavin adenine dinucleotide binding"/>
    <property type="evidence" value="ECO:0007669"/>
    <property type="project" value="InterPro"/>
</dbReference>
<comment type="similarity">
    <text evidence="2 5">Belongs to the GMC oxidoreductase family.</text>
</comment>
<evidence type="ECO:0000313" key="8">
    <source>
        <dbReference type="Proteomes" id="UP001172155"/>
    </source>
</evidence>
<keyword evidence="3 5" id="KW-0285">Flavoprotein</keyword>
<dbReference type="GO" id="GO:0016614">
    <property type="term" value="F:oxidoreductase activity, acting on CH-OH group of donors"/>
    <property type="evidence" value="ECO:0007669"/>
    <property type="project" value="InterPro"/>
</dbReference>
<dbReference type="SUPFAM" id="SSF51905">
    <property type="entry name" value="FAD/NAD(P)-binding domain"/>
    <property type="match status" value="1"/>
</dbReference>
<gene>
    <name evidence="7" type="ORF">B0T18DRAFT_428307</name>
</gene>
<dbReference type="InterPro" id="IPR012132">
    <property type="entry name" value="GMC_OxRdtase"/>
</dbReference>
<evidence type="ECO:0000256" key="3">
    <source>
        <dbReference type="ARBA" id="ARBA00022630"/>
    </source>
</evidence>
<feature type="domain" description="Glucose-methanol-choline oxidoreductase N-terminal" evidence="6">
    <location>
        <begin position="85"/>
        <end position="108"/>
    </location>
</feature>
<evidence type="ECO:0000256" key="4">
    <source>
        <dbReference type="ARBA" id="ARBA00022827"/>
    </source>
</evidence>
<dbReference type="Pfam" id="PF05199">
    <property type="entry name" value="GMC_oxred_C"/>
    <property type="match status" value="1"/>
</dbReference>
<dbReference type="InterPro" id="IPR007867">
    <property type="entry name" value="GMC_OxRtase_C"/>
</dbReference>
<evidence type="ECO:0000256" key="1">
    <source>
        <dbReference type="ARBA" id="ARBA00001974"/>
    </source>
</evidence>
<dbReference type="PROSITE" id="PS00623">
    <property type="entry name" value="GMC_OXRED_1"/>
    <property type="match status" value="1"/>
</dbReference>
<dbReference type="Gene3D" id="3.50.50.60">
    <property type="entry name" value="FAD/NAD(P)-binding domain"/>
    <property type="match status" value="1"/>
</dbReference>
<keyword evidence="4 5" id="KW-0274">FAD</keyword>
<dbReference type="EMBL" id="JAUKUD010000003">
    <property type="protein sequence ID" value="KAK0750347.1"/>
    <property type="molecule type" value="Genomic_DNA"/>
</dbReference>
<evidence type="ECO:0000313" key="7">
    <source>
        <dbReference type="EMBL" id="KAK0750347.1"/>
    </source>
</evidence>
<proteinExistence type="inferred from homology"/>